<dbReference type="AlphaFoldDB" id="A0AAP0B4L4"/>
<dbReference type="Proteomes" id="UP001418222">
    <property type="component" value="Unassembled WGS sequence"/>
</dbReference>
<name>A0AAP0B4L4_9ASPA</name>
<keyword evidence="2" id="KW-1185">Reference proteome</keyword>
<protein>
    <submittedName>
        <fullName evidence="1">Uncharacterized protein</fullName>
    </submittedName>
</protein>
<comment type="caution">
    <text evidence="1">The sequence shown here is derived from an EMBL/GenBank/DDBJ whole genome shotgun (WGS) entry which is preliminary data.</text>
</comment>
<evidence type="ECO:0000313" key="1">
    <source>
        <dbReference type="EMBL" id="KAK8926493.1"/>
    </source>
</evidence>
<organism evidence="1 2">
    <name type="scientific">Platanthera zijinensis</name>
    <dbReference type="NCBI Taxonomy" id="2320716"/>
    <lineage>
        <taxon>Eukaryota</taxon>
        <taxon>Viridiplantae</taxon>
        <taxon>Streptophyta</taxon>
        <taxon>Embryophyta</taxon>
        <taxon>Tracheophyta</taxon>
        <taxon>Spermatophyta</taxon>
        <taxon>Magnoliopsida</taxon>
        <taxon>Liliopsida</taxon>
        <taxon>Asparagales</taxon>
        <taxon>Orchidaceae</taxon>
        <taxon>Orchidoideae</taxon>
        <taxon>Orchideae</taxon>
        <taxon>Orchidinae</taxon>
        <taxon>Platanthera</taxon>
    </lineage>
</organism>
<dbReference type="EMBL" id="JBBWWQ010000016">
    <property type="protein sequence ID" value="KAK8926493.1"/>
    <property type="molecule type" value="Genomic_DNA"/>
</dbReference>
<gene>
    <name evidence="1" type="ORF">KSP39_PZI018922</name>
</gene>
<accession>A0AAP0B4L4</accession>
<proteinExistence type="predicted"/>
<evidence type="ECO:0000313" key="2">
    <source>
        <dbReference type="Proteomes" id="UP001418222"/>
    </source>
</evidence>
<reference evidence="1 2" key="1">
    <citation type="journal article" date="2022" name="Nat. Plants">
        <title>Genomes of leafy and leafless Platanthera orchids illuminate the evolution of mycoheterotrophy.</title>
        <authorList>
            <person name="Li M.H."/>
            <person name="Liu K.W."/>
            <person name="Li Z."/>
            <person name="Lu H.C."/>
            <person name="Ye Q.L."/>
            <person name="Zhang D."/>
            <person name="Wang J.Y."/>
            <person name="Li Y.F."/>
            <person name="Zhong Z.M."/>
            <person name="Liu X."/>
            <person name="Yu X."/>
            <person name="Liu D.K."/>
            <person name="Tu X.D."/>
            <person name="Liu B."/>
            <person name="Hao Y."/>
            <person name="Liao X.Y."/>
            <person name="Jiang Y.T."/>
            <person name="Sun W.H."/>
            <person name="Chen J."/>
            <person name="Chen Y.Q."/>
            <person name="Ai Y."/>
            <person name="Zhai J.W."/>
            <person name="Wu S.S."/>
            <person name="Zhou Z."/>
            <person name="Hsiao Y.Y."/>
            <person name="Wu W.L."/>
            <person name="Chen Y.Y."/>
            <person name="Lin Y.F."/>
            <person name="Hsu J.L."/>
            <person name="Li C.Y."/>
            <person name="Wang Z.W."/>
            <person name="Zhao X."/>
            <person name="Zhong W.Y."/>
            <person name="Ma X.K."/>
            <person name="Ma L."/>
            <person name="Huang J."/>
            <person name="Chen G.Z."/>
            <person name="Huang M.Z."/>
            <person name="Huang L."/>
            <person name="Peng D.H."/>
            <person name="Luo Y.B."/>
            <person name="Zou S.Q."/>
            <person name="Chen S.P."/>
            <person name="Lan S."/>
            <person name="Tsai W.C."/>
            <person name="Van de Peer Y."/>
            <person name="Liu Z.J."/>
        </authorList>
    </citation>
    <scope>NUCLEOTIDE SEQUENCE [LARGE SCALE GENOMIC DNA]</scope>
    <source>
        <strain evidence="1">Lor287</strain>
    </source>
</reference>
<sequence>MGGGGGFVLAGEEGGDLLAEDTRKSMMGSGIAQEQAEVEKGGNENSMGFWGKRRYKGRIFSGRNCGGDGRSWSCACKPISNVFYSNLFDEHPRGWNVSCMTSCTCSRGSGRSGGLVHRNFMIVYNDKRYV</sequence>